<comment type="cofactor">
    <cofactor evidence="1 10">
        <name>Mg(2+)</name>
        <dbReference type="ChEBI" id="CHEBI:18420"/>
    </cofactor>
</comment>
<dbReference type="Gene3D" id="3.40.50.300">
    <property type="entry name" value="P-loop containing nucleotide triphosphate hydrolases"/>
    <property type="match status" value="1"/>
</dbReference>
<dbReference type="HAMAP" id="MF_00185">
    <property type="entry name" value="IPP_trans"/>
    <property type="match status" value="1"/>
</dbReference>
<keyword evidence="5 10" id="KW-0819">tRNA processing</keyword>
<dbReference type="NCBIfam" id="TIGR00174">
    <property type="entry name" value="miaA"/>
    <property type="match status" value="1"/>
</dbReference>
<dbReference type="InterPro" id="IPR039657">
    <property type="entry name" value="Dimethylallyltransferase"/>
</dbReference>
<reference evidence="14 15" key="1">
    <citation type="submission" date="2019-03" db="EMBL/GenBank/DDBJ databases">
        <title>Genomic Encyclopedia of Type Strains, Phase IV (KMG-IV): sequencing the most valuable type-strain genomes for metagenomic binning, comparative biology and taxonomic classification.</title>
        <authorList>
            <person name="Goeker M."/>
        </authorList>
    </citation>
    <scope>NUCLEOTIDE SEQUENCE [LARGE SCALE GENOMIC DNA]</scope>
    <source>
        <strain evidence="14 15">DSM 22362</strain>
    </source>
</reference>
<comment type="function">
    <text evidence="2 10 12">Catalyzes the transfer of a dimethylallyl group onto the adenine at position 37 in tRNAs that read codons beginning with uridine, leading to the formation of N6-(dimethylallyl)adenosine (i(6)A).</text>
</comment>
<evidence type="ECO:0000256" key="3">
    <source>
        <dbReference type="ARBA" id="ARBA00005842"/>
    </source>
</evidence>
<evidence type="ECO:0000256" key="6">
    <source>
        <dbReference type="ARBA" id="ARBA00022741"/>
    </source>
</evidence>
<keyword evidence="15" id="KW-1185">Reference proteome</keyword>
<evidence type="ECO:0000256" key="2">
    <source>
        <dbReference type="ARBA" id="ARBA00003213"/>
    </source>
</evidence>
<evidence type="ECO:0000256" key="4">
    <source>
        <dbReference type="ARBA" id="ARBA00022679"/>
    </source>
</evidence>
<dbReference type="PANTHER" id="PTHR11088:SF60">
    <property type="entry name" value="TRNA DIMETHYLALLYLTRANSFERASE"/>
    <property type="match status" value="1"/>
</dbReference>
<feature type="site" description="Interaction with substrate tRNA" evidence="10">
    <location>
        <position position="140"/>
    </location>
</feature>
<comment type="similarity">
    <text evidence="3 10 13">Belongs to the IPP transferase family.</text>
</comment>
<evidence type="ECO:0000256" key="11">
    <source>
        <dbReference type="RuleBase" id="RU003783"/>
    </source>
</evidence>
<dbReference type="GO" id="GO:0006400">
    <property type="term" value="P:tRNA modification"/>
    <property type="evidence" value="ECO:0007669"/>
    <property type="project" value="TreeGrafter"/>
</dbReference>
<evidence type="ECO:0000313" key="14">
    <source>
        <dbReference type="EMBL" id="TCV11392.1"/>
    </source>
</evidence>
<evidence type="ECO:0000256" key="9">
    <source>
        <dbReference type="ARBA" id="ARBA00049563"/>
    </source>
</evidence>
<dbReference type="GO" id="GO:0052381">
    <property type="term" value="F:tRNA dimethylallyltransferase activity"/>
    <property type="evidence" value="ECO:0007669"/>
    <property type="project" value="UniProtKB-UniRule"/>
</dbReference>
<dbReference type="InterPro" id="IPR018022">
    <property type="entry name" value="IPT"/>
</dbReference>
<feature type="region of interest" description="Interaction with substrate tRNA" evidence="10">
    <location>
        <begin position="52"/>
        <end position="55"/>
    </location>
</feature>
<comment type="catalytic activity">
    <reaction evidence="9 10 11">
        <text>adenosine(37) in tRNA + dimethylallyl diphosphate = N(6)-dimethylallyladenosine(37) in tRNA + diphosphate</text>
        <dbReference type="Rhea" id="RHEA:26482"/>
        <dbReference type="Rhea" id="RHEA-COMP:10162"/>
        <dbReference type="Rhea" id="RHEA-COMP:10375"/>
        <dbReference type="ChEBI" id="CHEBI:33019"/>
        <dbReference type="ChEBI" id="CHEBI:57623"/>
        <dbReference type="ChEBI" id="CHEBI:74411"/>
        <dbReference type="ChEBI" id="CHEBI:74415"/>
        <dbReference type="EC" id="2.5.1.75"/>
    </reaction>
</comment>
<dbReference type="PANTHER" id="PTHR11088">
    <property type="entry name" value="TRNA DIMETHYLALLYLTRANSFERASE"/>
    <property type="match status" value="1"/>
</dbReference>
<proteinExistence type="inferred from homology"/>
<accession>A0A4R3VUT5</accession>
<comment type="subunit">
    <text evidence="10">Monomer.</text>
</comment>
<protein>
    <recommendedName>
        <fullName evidence="10">tRNA dimethylallyltransferase</fullName>
        <ecNumber evidence="10">2.5.1.75</ecNumber>
    </recommendedName>
    <alternativeName>
        <fullName evidence="10">Dimethylallyl diphosphate:tRNA dimethylallyltransferase</fullName>
        <shortName evidence="10">DMAPP:tRNA dimethylallyltransferase</shortName>
        <shortName evidence="10">DMATase</shortName>
    </alternativeName>
    <alternativeName>
        <fullName evidence="10">Isopentenyl-diphosphate:tRNA isopentenyltransferase</fullName>
        <shortName evidence="10">IPP transferase</shortName>
        <shortName evidence="10">IPPT</shortName>
        <shortName evidence="10">IPTase</shortName>
    </alternativeName>
</protein>
<keyword evidence="7 10" id="KW-0067">ATP-binding</keyword>
<dbReference type="InterPro" id="IPR027417">
    <property type="entry name" value="P-loop_NTPase"/>
</dbReference>
<keyword evidence="4 10" id="KW-0808">Transferase</keyword>
<feature type="binding site" evidence="10">
    <location>
        <begin position="27"/>
        <end position="34"/>
    </location>
    <ligand>
        <name>ATP</name>
        <dbReference type="ChEBI" id="CHEBI:30616"/>
    </ligand>
</feature>
<dbReference type="AlphaFoldDB" id="A0A4R3VUT5"/>
<dbReference type="GO" id="GO:0005524">
    <property type="term" value="F:ATP binding"/>
    <property type="evidence" value="ECO:0007669"/>
    <property type="project" value="UniProtKB-UniRule"/>
</dbReference>
<keyword evidence="8 10" id="KW-0460">Magnesium</keyword>
<dbReference type="SUPFAM" id="SSF52540">
    <property type="entry name" value="P-loop containing nucleoside triphosphate hydrolases"/>
    <property type="match status" value="2"/>
</dbReference>
<comment type="caution">
    <text evidence="14">The sequence shown here is derived from an EMBL/GenBank/DDBJ whole genome shotgun (WGS) entry which is preliminary data.</text>
</comment>
<evidence type="ECO:0000256" key="8">
    <source>
        <dbReference type="ARBA" id="ARBA00022842"/>
    </source>
</evidence>
<evidence type="ECO:0000256" key="5">
    <source>
        <dbReference type="ARBA" id="ARBA00022694"/>
    </source>
</evidence>
<evidence type="ECO:0000256" key="13">
    <source>
        <dbReference type="RuleBase" id="RU003785"/>
    </source>
</evidence>
<dbReference type="Pfam" id="PF01715">
    <property type="entry name" value="IPPT"/>
    <property type="match status" value="1"/>
</dbReference>
<organism evidence="14 15">
    <name type="scientific">Sphingobacterium alimentarium</name>
    <dbReference type="NCBI Taxonomy" id="797292"/>
    <lineage>
        <taxon>Bacteria</taxon>
        <taxon>Pseudomonadati</taxon>
        <taxon>Bacteroidota</taxon>
        <taxon>Sphingobacteriia</taxon>
        <taxon>Sphingobacteriales</taxon>
        <taxon>Sphingobacteriaceae</taxon>
        <taxon>Sphingobacterium</taxon>
    </lineage>
</organism>
<sequence>MINSQNIITHLQEDPTFLPEDVLIILGPTASGKTKLAVELAQQLNAEIISADSRQVYRHMNLGTGKDLHEYQNIPYHLIDILDPGEKYNIDAFVSDFQEAYRYILNRGKRVIVCGGTGFYIQSLLQPQPFIHVPINPVLRAEIESLDKEELLNLLDKQPLPKNFKVDVSTRKRIIRAIEICAYVASNPDFEINNTQTFGYKVLGLNPAVDVRRARISKRLKERLNEGMLDEVKNLLDRGISHKELEYYGLEYKYISYYLKGMLSYDDFYKKLETEIHRYAKRQMTYFRKMEKDGIKINWI</sequence>
<keyword evidence="6 10" id="KW-0547">Nucleotide-binding</keyword>
<gene>
    <name evidence="10" type="primary">miaA</name>
    <name evidence="14" type="ORF">EDC17_102827</name>
</gene>
<dbReference type="EMBL" id="SMBZ01000028">
    <property type="protein sequence ID" value="TCV11392.1"/>
    <property type="molecule type" value="Genomic_DNA"/>
</dbReference>
<evidence type="ECO:0000256" key="1">
    <source>
        <dbReference type="ARBA" id="ARBA00001946"/>
    </source>
</evidence>
<feature type="site" description="Interaction with substrate tRNA" evidence="10">
    <location>
        <position position="117"/>
    </location>
</feature>
<feature type="binding site" evidence="10">
    <location>
        <begin position="29"/>
        <end position="34"/>
    </location>
    <ligand>
        <name>substrate</name>
    </ligand>
</feature>
<evidence type="ECO:0000256" key="12">
    <source>
        <dbReference type="RuleBase" id="RU003784"/>
    </source>
</evidence>
<comment type="caution">
    <text evidence="10">Lacks conserved residue(s) required for the propagation of feature annotation.</text>
</comment>
<evidence type="ECO:0000256" key="7">
    <source>
        <dbReference type="ARBA" id="ARBA00022840"/>
    </source>
</evidence>
<evidence type="ECO:0000256" key="10">
    <source>
        <dbReference type="HAMAP-Rule" id="MF_00185"/>
    </source>
</evidence>
<dbReference type="RefSeq" id="WP_243646124.1">
    <property type="nucleotide sequence ID" value="NZ_SMBZ01000028.1"/>
</dbReference>
<evidence type="ECO:0000313" key="15">
    <source>
        <dbReference type="Proteomes" id="UP000295197"/>
    </source>
</evidence>
<dbReference type="Proteomes" id="UP000295197">
    <property type="component" value="Unassembled WGS sequence"/>
</dbReference>
<dbReference type="EC" id="2.5.1.75" evidence="10"/>
<name>A0A4R3VUT5_9SPHI</name>